<organism evidence="3 4">
    <name type="scientific">Rhizophagus irregularis (strain DAOM 197198w)</name>
    <name type="common">Glomus intraradices</name>
    <dbReference type="NCBI Taxonomy" id="1432141"/>
    <lineage>
        <taxon>Eukaryota</taxon>
        <taxon>Fungi</taxon>
        <taxon>Fungi incertae sedis</taxon>
        <taxon>Mucoromycota</taxon>
        <taxon>Glomeromycotina</taxon>
        <taxon>Glomeromycetes</taxon>
        <taxon>Glomerales</taxon>
        <taxon>Glomeraceae</taxon>
        <taxon>Rhizophagus</taxon>
    </lineage>
</organism>
<evidence type="ECO:0000259" key="2">
    <source>
        <dbReference type="PROSITE" id="PS51886"/>
    </source>
</evidence>
<dbReference type="HOGENOM" id="CLU_021542_0_2_1"/>
<dbReference type="InterPro" id="IPR011333">
    <property type="entry name" value="SKP1/BTB/POZ_sf"/>
</dbReference>
<dbReference type="OrthoDB" id="1022638at2759"/>
<dbReference type="InterPro" id="IPR000210">
    <property type="entry name" value="BTB/POZ_dom"/>
</dbReference>
<name>A0A015LZQ7_RHIIW</name>
<dbReference type="InterPro" id="IPR011705">
    <property type="entry name" value="BACK"/>
</dbReference>
<reference evidence="3 4" key="1">
    <citation type="submission" date="2014-02" db="EMBL/GenBank/DDBJ databases">
        <title>Single nucleus genome sequencing reveals high similarity among nuclei of an endomycorrhizal fungus.</title>
        <authorList>
            <person name="Lin K."/>
            <person name="Geurts R."/>
            <person name="Zhang Z."/>
            <person name="Limpens E."/>
            <person name="Saunders D.G."/>
            <person name="Mu D."/>
            <person name="Pang E."/>
            <person name="Cao H."/>
            <person name="Cha H."/>
            <person name="Lin T."/>
            <person name="Zhou Q."/>
            <person name="Shang Y."/>
            <person name="Li Y."/>
            <person name="Ivanov S."/>
            <person name="Sharma T."/>
            <person name="Velzen R.V."/>
            <person name="Ruijter N.D."/>
            <person name="Aanen D.K."/>
            <person name="Win J."/>
            <person name="Kamoun S."/>
            <person name="Bisseling T."/>
            <person name="Huang S."/>
        </authorList>
    </citation>
    <scope>NUCLEOTIDE SEQUENCE [LARGE SCALE GENOMIC DNA]</scope>
    <source>
        <strain evidence="4">DAOM197198w</strain>
    </source>
</reference>
<dbReference type="PROSITE" id="PS50097">
    <property type="entry name" value="BTB"/>
    <property type="match status" value="1"/>
</dbReference>
<evidence type="ECO:0000259" key="1">
    <source>
        <dbReference type="PROSITE" id="PS50097"/>
    </source>
</evidence>
<dbReference type="InterPro" id="IPR052407">
    <property type="entry name" value="BTB_POZ_domain_cont_9"/>
</dbReference>
<dbReference type="PANTHER" id="PTHR46306:SF1">
    <property type="entry name" value="BTB_POZ DOMAIN-CONTAINING PROTEIN 9"/>
    <property type="match status" value="1"/>
</dbReference>
<dbReference type="SUPFAM" id="SSF54695">
    <property type="entry name" value="POZ domain"/>
    <property type="match status" value="1"/>
</dbReference>
<dbReference type="Gene3D" id="3.30.710.10">
    <property type="entry name" value="Potassium Channel Kv1.1, Chain A"/>
    <property type="match status" value="1"/>
</dbReference>
<evidence type="ECO:0008006" key="5">
    <source>
        <dbReference type="Google" id="ProtNLM"/>
    </source>
</evidence>
<dbReference type="Pfam" id="PF07534">
    <property type="entry name" value="TLD"/>
    <property type="match status" value="1"/>
</dbReference>
<evidence type="ECO:0000313" key="3">
    <source>
        <dbReference type="EMBL" id="EXX78191.1"/>
    </source>
</evidence>
<feature type="domain" description="BTB" evidence="1">
    <location>
        <begin position="24"/>
        <end position="97"/>
    </location>
</feature>
<protein>
    <recommendedName>
        <fullName evidence="5">Kelch-like protein 17</fullName>
    </recommendedName>
</protein>
<dbReference type="Gene3D" id="1.25.40.420">
    <property type="match status" value="1"/>
</dbReference>
<evidence type="ECO:0000313" key="4">
    <source>
        <dbReference type="Proteomes" id="UP000022910"/>
    </source>
</evidence>
<dbReference type="EMBL" id="JEMT01009508">
    <property type="protein sequence ID" value="EXX78191.1"/>
    <property type="molecule type" value="Genomic_DNA"/>
</dbReference>
<dbReference type="Pfam" id="PF00651">
    <property type="entry name" value="BTB"/>
    <property type="match status" value="1"/>
</dbReference>
<accession>A0A015LZQ7</accession>
<keyword evidence="4" id="KW-1185">Reference proteome</keyword>
<dbReference type="Pfam" id="PF07707">
    <property type="entry name" value="BACK"/>
    <property type="match status" value="1"/>
</dbReference>
<dbReference type="AlphaFoldDB" id="A0A015LZQ7"/>
<feature type="domain" description="TLDc" evidence="2">
    <location>
        <begin position="296"/>
        <end position="461"/>
    </location>
</feature>
<sequence>MVENIFLPKLSQNFLEILDDHEYYDVTIEVGSDPSVKIFRAHKVILCYRSPYLRRILSTNRTEIDGTLLNIKLSNISPEIFQVILKYIYGGKLTLEGYDTSEIIEILDAASKLSLQELVDYLQSYLIENKPSWIEQNFNLIYQASYKKDSLLQLQEYCSNLLSEEPEKIFKSLDFVSIPEKFLISLIQNDDLKMSEIQIWEHVLRWCHARTPELPLDPSNYSDDDFNTLKIILQKFIPFIRFYNLTSEEFSEKVYPYKKVFSEEFCEDLVKYFLNPNKPKDKSRPRGVISMNIDSKIISNQHAELISKWIDKLDTSKKSSTLHKFELIFRESYDGRRFHKSCNYIPRTVVIIKVKDSDEILGGYNPLEWKSNNGYGDTNDSFIFSFKGNNVENHILSRVKNEERAIYNSILYAPSFGYSDLIIKGGNYYSYSYCEMYDYEKQIRKTNSYFSVEDYEVFQII</sequence>
<comment type="caution">
    <text evidence="3">The sequence shown here is derived from an EMBL/GenBank/DDBJ whole genome shotgun (WGS) entry which is preliminary data.</text>
</comment>
<proteinExistence type="predicted"/>
<dbReference type="InterPro" id="IPR006571">
    <property type="entry name" value="TLDc_dom"/>
</dbReference>
<dbReference type="SMART" id="SM00225">
    <property type="entry name" value="BTB"/>
    <property type="match status" value="1"/>
</dbReference>
<dbReference type="PROSITE" id="PS51886">
    <property type="entry name" value="TLDC"/>
    <property type="match status" value="1"/>
</dbReference>
<dbReference type="CDD" id="cd18186">
    <property type="entry name" value="BTB_POZ_ZBTB_KLHL-like"/>
    <property type="match status" value="1"/>
</dbReference>
<dbReference type="PANTHER" id="PTHR46306">
    <property type="entry name" value="BTB/POZ DOMAIN-CONTAINING PROTEIN 9"/>
    <property type="match status" value="1"/>
</dbReference>
<dbReference type="Proteomes" id="UP000022910">
    <property type="component" value="Unassembled WGS sequence"/>
</dbReference>
<gene>
    <name evidence="3" type="ORF">RirG_017250</name>
</gene>
<dbReference type="GO" id="GO:0005737">
    <property type="term" value="C:cytoplasm"/>
    <property type="evidence" value="ECO:0007669"/>
    <property type="project" value="TreeGrafter"/>
</dbReference>